<protein>
    <recommendedName>
        <fullName evidence="3">Probable methylmalonate-semialdehyde/malonate-semialdehyde dehydrogenase [acylating], mitochondrial</fullName>
    </recommendedName>
    <alternativeName>
        <fullName evidence="4">Malonate-semialdehyde dehydrogenase [acylating]</fullName>
    </alternativeName>
</protein>
<dbReference type="AlphaFoldDB" id="A0A8D8VVV8"/>
<dbReference type="GO" id="GO:0005739">
    <property type="term" value="C:mitochondrion"/>
    <property type="evidence" value="ECO:0007669"/>
    <property type="project" value="TreeGrafter"/>
</dbReference>
<sequence length="170" mass="18878">MYKKCICSPLQTTAVVSKNTKILQQFMRNLSTTKLYIDGKFVESKTSDWIDLHNPATNEVVTRVPKSTPAEMEAAVASAKKAYETWSKTSIISRQQVLFRLQNIIKSNMKKLAENITEEQGKTLADAEGDVLRGLQVVEQCCSIPTIMQGESLAGKMGDRADNSSVIIYV</sequence>
<evidence type="ECO:0000256" key="4">
    <source>
        <dbReference type="ARBA" id="ARBA00042419"/>
    </source>
</evidence>
<dbReference type="InterPro" id="IPR015590">
    <property type="entry name" value="Aldehyde_DH_dom"/>
</dbReference>
<dbReference type="InterPro" id="IPR010061">
    <property type="entry name" value="MeMal-semiAld_DH"/>
</dbReference>
<dbReference type="InterPro" id="IPR016161">
    <property type="entry name" value="Ald_DH/histidinol_DH"/>
</dbReference>
<comment type="similarity">
    <text evidence="1">Belongs to the aldehyde dehydrogenase family.</text>
</comment>
<dbReference type="GO" id="GO:0006574">
    <property type="term" value="P:L-valine catabolic process"/>
    <property type="evidence" value="ECO:0007669"/>
    <property type="project" value="TreeGrafter"/>
</dbReference>
<organism evidence="8">
    <name type="scientific">Cacopsylla melanoneura</name>
    <dbReference type="NCBI Taxonomy" id="428564"/>
    <lineage>
        <taxon>Eukaryota</taxon>
        <taxon>Metazoa</taxon>
        <taxon>Ecdysozoa</taxon>
        <taxon>Arthropoda</taxon>
        <taxon>Hexapoda</taxon>
        <taxon>Insecta</taxon>
        <taxon>Pterygota</taxon>
        <taxon>Neoptera</taxon>
        <taxon>Paraneoptera</taxon>
        <taxon>Hemiptera</taxon>
        <taxon>Sternorrhyncha</taxon>
        <taxon>Psylloidea</taxon>
        <taxon>Psyllidae</taxon>
        <taxon>Psyllinae</taxon>
        <taxon>Cacopsylla</taxon>
    </lineage>
</organism>
<evidence type="ECO:0000256" key="2">
    <source>
        <dbReference type="ARBA" id="ARBA00037458"/>
    </source>
</evidence>
<dbReference type="InterPro" id="IPR016162">
    <property type="entry name" value="Ald_DH_N"/>
</dbReference>
<evidence type="ECO:0000256" key="1">
    <source>
        <dbReference type="ARBA" id="ARBA00009986"/>
    </source>
</evidence>
<dbReference type="PANTHER" id="PTHR43866:SF3">
    <property type="entry name" value="METHYLMALONATE-SEMIALDEHYDE DEHYDROGENASE [ACYLATING], MITOCHONDRIAL"/>
    <property type="match status" value="1"/>
</dbReference>
<dbReference type="Pfam" id="PF00171">
    <property type="entry name" value="Aldedh"/>
    <property type="match status" value="1"/>
</dbReference>
<dbReference type="Gene3D" id="3.40.605.10">
    <property type="entry name" value="Aldehyde Dehydrogenase, Chain A, domain 1"/>
    <property type="match status" value="1"/>
</dbReference>
<evidence type="ECO:0000256" key="6">
    <source>
        <dbReference type="ARBA" id="ARBA00048821"/>
    </source>
</evidence>
<evidence type="ECO:0000256" key="3">
    <source>
        <dbReference type="ARBA" id="ARBA00039517"/>
    </source>
</evidence>
<dbReference type="EMBL" id="HBUF01090474">
    <property type="protein sequence ID" value="CAG6635569.1"/>
    <property type="molecule type" value="Transcribed_RNA"/>
</dbReference>
<dbReference type="PANTHER" id="PTHR43866">
    <property type="entry name" value="MALONATE-SEMIALDEHYDE DEHYDROGENASE"/>
    <property type="match status" value="1"/>
</dbReference>
<reference evidence="8" key="1">
    <citation type="submission" date="2021-05" db="EMBL/GenBank/DDBJ databases">
        <authorList>
            <person name="Alioto T."/>
            <person name="Alioto T."/>
            <person name="Gomez Garrido J."/>
        </authorList>
    </citation>
    <scope>NUCLEOTIDE SEQUENCE</scope>
</reference>
<dbReference type="GO" id="GO:0006210">
    <property type="term" value="P:thymine catabolic process"/>
    <property type="evidence" value="ECO:0007669"/>
    <property type="project" value="TreeGrafter"/>
</dbReference>
<dbReference type="GO" id="GO:0004491">
    <property type="term" value="F:methylmalonate-semialdehyde dehydrogenase (acylating, NAD) activity"/>
    <property type="evidence" value="ECO:0007669"/>
    <property type="project" value="UniProtKB-EC"/>
</dbReference>
<name>A0A8D8VVV8_9HEMI</name>
<comment type="catalytic activity">
    <reaction evidence="5">
        <text>2-methyl-3-oxopropanoate + NAD(+) + CoA + H2O = propanoyl-CoA + hydrogencarbonate + NADH + H(+)</text>
        <dbReference type="Rhea" id="RHEA:20804"/>
        <dbReference type="ChEBI" id="CHEBI:15377"/>
        <dbReference type="ChEBI" id="CHEBI:15378"/>
        <dbReference type="ChEBI" id="CHEBI:17544"/>
        <dbReference type="ChEBI" id="CHEBI:57287"/>
        <dbReference type="ChEBI" id="CHEBI:57392"/>
        <dbReference type="ChEBI" id="CHEBI:57540"/>
        <dbReference type="ChEBI" id="CHEBI:57700"/>
        <dbReference type="ChEBI" id="CHEBI:57945"/>
        <dbReference type="EC" id="1.2.1.27"/>
    </reaction>
    <physiologicalReaction direction="left-to-right" evidence="5">
        <dbReference type="Rhea" id="RHEA:20805"/>
    </physiologicalReaction>
</comment>
<evidence type="ECO:0000313" key="8">
    <source>
        <dbReference type="EMBL" id="CAG6635569.1"/>
    </source>
</evidence>
<comment type="function">
    <text evidence="2">Probable malonate and methylmalonate semialdehyde dehydrogenase involved in the catabolism of valine, thymine, and compounds catabolized by way of beta-alanine, including uracil and cytidine.</text>
</comment>
<comment type="catalytic activity">
    <reaction evidence="6">
        <text>3-oxopropanoate + NAD(+) + CoA + H2O = hydrogencarbonate + acetyl-CoA + NADH + H(+)</text>
        <dbReference type="Rhea" id="RHEA:76615"/>
        <dbReference type="ChEBI" id="CHEBI:15377"/>
        <dbReference type="ChEBI" id="CHEBI:15378"/>
        <dbReference type="ChEBI" id="CHEBI:17544"/>
        <dbReference type="ChEBI" id="CHEBI:33190"/>
        <dbReference type="ChEBI" id="CHEBI:57287"/>
        <dbReference type="ChEBI" id="CHEBI:57288"/>
        <dbReference type="ChEBI" id="CHEBI:57540"/>
        <dbReference type="ChEBI" id="CHEBI:57945"/>
        <dbReference type="EC" id="1.2.1.27"/>
    </reaction>
    <physiologicalReaction direction="left-to-right" evidence="6">
        <dbReference type="Rhea" id="RHEA:76616"/>
    </physiologicalReaction>
</comment>
<evidence type="ECO:0000259" key="7">
    <source>
        <dbReference type="Pfam" id="PF00171"/>
    </source>
</evidence>
<feature type="domain" description="Aldehyde dehydrogenase" evidence="7">
    <location>
        <begin position="41"/>
        <end position="156"/>
    </location>
</feature>
<accession>A0A8D8VVV8</accession>
<dbReference type="SUPFAM" id="SSF53720">
    <property type="entry name" value="ALDH-like"/>
    <property type="match status" value="1"/>
</dbReference>
<evidence type="ECO:0000256" key="5">
    <source>
        <dbReference type="ARBA" id="ARBA00047644"/>
    </source>
</evidence>
<proteinExistence type="inferred from homology"/>